<organism evidence="1 2">
    <name type="scientific">Candidatus Pristimantibacillus lignocellulolyticus</name>
    <dbReference type="NCBI Taxonomy" id="2994561"/>
    <lineage>
        <taxon>Bacteria</taxon>
        <taxon>Bacillati</taxon>
        <taxon>Bacillota</taxon>
        <taxon>Bacilli</taxon>
        <taxon>Bacillales</taxon>
        <taxon>Paenibacillaceae</taxon>
        <taxon>Candidatus Pristimantibacillus</taxon>
    </lineage>
</organism>
<dbReference type="EMBL" id="CP097899">
    <property type="protein sequence ID" value="URN94809.1"/>
    <property type="molecule type" value="Genomic_DNA"/>
</dbReference>
<protein>
    <submittedName>
        <fullName evidence="1">Uncharacterized protein</fullName>
    </submittedName>
</protein>
<dbReference type="Proteomes" id="UP001056756">
    <property type="component" value="Chromosome"/>
</dbReference>
<gene>
    <name evidence="1" type="ORF">NAG76_00680</name>
</gene>
<evidence type="ECO:0000313" key="2">
    <source>
        <dbReference type="Proteomes" id="UP001056756"/>
    </source>
</evidence>
<dbReference type="AlphaFoldDB" id="A0A9J6ZGD5"/>
<proteinExistence type="predicted"/>
<dbReference type="KEGG" id="plig:NAG76_00680"/>
<sequence>MYAYSKLCETDEEYALFSKFFIQYREHFSKDFILEDALIHLISYLEYSSVIMSYNTKQQLIACAQYWIIGEDDINYEANGRTVYISSAIIIPYARSTRVFICGFRDLINHIAMHQPHIRNIRFSAQVDNQYLNTLYRKFAIFINTEEGAYGVENRYEVPLLQLQSFLNRLK</sequence>
<reference evidence="1" key="1">
    <citation type="submission" date="2022-05" db="EMBL/GenBank/DDBJ databases">
        <title>Novel bacterial taxa in a minimal lignocellulolytic consortium and its capacity to transform plastics disclosed by genome-resolved metagenomics.</title>
        <authorList>
            <person name="Rodriguez C.A.D."/>
            <person name="Diaz-Garcia L."/>
            <person name="Herrera K."/>
            <person name="Tarazona N.A."/>
            <person name="Sproer C."/>
            <person name="Overmann J."/>
            <person name="Jimenez D.J."/>
        </authorList>
    </citation>
    <scope>NUCLEOTIDE SEQUENCE</scope>
    <source>
        <strain evidence="1">MAG5</strain>
    </source>
</reference>
<name>A0A9J6ZGD5_9BACL</name>
<accession>A0A9J6ZGD5</accession>
<evidence type="ECO:0000313" key="1">
    <source>
        <dbReference type="EMBL" id="URN94809.1"/>
    </source>
</evidence>